<evidence type="ECO:0008006" key="3">
    <source>
        <dbReference type="Google" id="ProtNLM"/>
    </source>
</evidence>
<dbReference type="EMBL" id="KV425993">
    <property type="protein sequence ID" value="KZV93240.1"/>
    <property type="molecule type" value="Genomic_DNA"/>
</dbReference>
<evidence type="ECO:0000313" key="2">
    <source>
        <dbReference type="Proteomes" id="UP000077266"/>
    </source>
</evidence>
<protein>
    <recommendedName>
        <fullName evidence="3">WD40 repeat-like protein</fullName>
    </recommendedName>
</protein>
<dbReference type="InterPro" id="IPR015943">
    <property type="entry name" value="WD40/YVTN_repeat-like_dom_sf"/>
</dbReference>
<name>A0A165ID37_EXIGL</name>
<evidence type="ECO:0000313" key="1">
    <source>
        <dbReference type="EMBL" id="KZV93240.1"/>
    </source>
</evidence>
<proteinExistence type="predicted"/>
<dbReference type="SUPFAM" id="SSF69322">
    <property type="entry name" value="Tricorn protease domain 2"/>
    <property type="match status" value="1"/>
</dbReference>
<organism evidence="1 2">
    <name type="scientific">Exidia glandulosa HHB12029</name>
    <dbReference type="NCBI Taxonomy" id="1314781"/>
    <lineage>
        <taxon>Eukaryota</taxon>
        <taxon>Fungi</taxon>
        <taxon>Dikarya</taxon>
        <taxon>Basidiomycota</taxon>
        <taxon>Agaricomycotina</taxon>
        <taxon>Agaricomycetes</taxon>
        <taxon>Auriculariales</taxon>
        <taxon>Exidiaceae</taxon>
        <taxon>Exidia</taxon>
    </lineage>
</organism>
<dbReference type="InParanoid" id="A0A165ID37"/>
<sequence length="242" mass="27586">MWRRVVEGWTRSSRPWQKSTTAARLSGIAFSAKGDTVVSYSAERIHLDEGESGRRILTMDRHGNAPVSVVAFSHTDRHIAEVDEHGNLCVWVINDARDEMIVRYQSAPLLYALLRSPLWLRFTPDSNHILCGNDQWQTVEFRLPPEPSPSQDVAKLEQVWPLSKKHIPSHFGWKEGDDAWLWYQSKGRREPRTHVCWLPGDRRPNAVGPEKEKVYAWSGNVVAIGASNGTLTILRVNKSKKE</sequence>
<accession>A0A165ID37</accession>
<dbReference type="AlphaFoldDB" id="A0A165ID37"/>
<reference evidence="1 2" key="1">
    <citation type="journal article" date="2016" name="Mol. Biol. Evol.">
        <title>Comparative Genomics of Early-Diverging Mushroom-Forming Fungi Provides Insights into the Origins of Lignocellulose Decay Capabilities.</title>
        <authorList>
            <person name="Nagy L.G."/>
            <person name="Riley R."/>
            <person name="Tritt A."/>
            <person name="Adam C."/>
            <person name="Daum C."/>
            <person name="Floudas D."/>
            <person name="Sun H."/>
            <person name="Yadav J.S."/>
            <person name="Pangilinan J."/>
            <person name="Larsson K.H."/>
            <person name="Matsuura K."/>
            <person name="Barry K."/>
            <person name="Labutti K."/>
            <person name="Kuo R."/>
            <person name="Ohm R.A."/>
            <person name="Bhattacharya S.S."/>
            <person name="Shirouzu T."/>
            <person name="Yoshinaga Y."/>
            <person name="Martin F.M."/>
            <person name="Grigoriev I.V."/>
            <person name="Hibbett D.S."/>
        </authorList>
    </citation>
    <scope>NUCLEOTIDE SEQUENCE [LARGE SCALE GENOMIC DNA]</scope>
    <source>
        <strain evidence="1 2">HHB12029</strain>
    </source>
</reference>
<dbReference type="Proteomes" id="UP000077266">
    <property type="component" value="Unassembled WGS sequence"/>
</dbReference>
<keyword evidence="2" id="KW-1185">Reference proteome</keyword>
<dbReference type="Gene3D" id="2.130.10.10">
    <property type="entry name" value="YVTN repeat-like/Quinoprotein amine dehydrogenase"/>
    <property type="match status" value="1"/>
</dbReference>
<gene>
    <name evidence="1" type="ORF">EXIGLDRAFT_717468</name>
</gene>